<dbReference type="GO" id="GO:0004721">
    <property type="term" value="F:phosphoprotein phosphatase activity"/>
    <property type="evidence" value="ECO:0007669"/>
    <property type="project" value="TreeGrafter"/>
</dbReference>
<dbReference type="FunFam" id="3.30.565.10:FF:000013">
    <property type="entry name" value="Two-component sensor histidine kinase"/>
    <property type="match status" value="1"/>
</dbReference>
<evidence type="ECO:0000256" key="6">
    <source>
        <dbReference type="ARBA" id="ARBA00022692"/>
    </source>
</evidence>
<evidence type="ECO:0000256" key="12">
    <source>
        <dbReference type="ARBA" id="ARBA00023136"/>
    </source>
</evidence>
<keyword evidence="5" id="KW-0808">Transferase</keyword>
<evidence type="ECO:0000256" key="2">
    <source>
        <dbReference type="ARBA" id="ARBA00004370"/>
    </source>
</evidence>
<dbReference type="SUPFAM" id="SSF55874">
    <property type="entry name" value="ATPase domain of HSP90 chaperone/DNA topoisomerase II/histidine kinase"/>
    <property type="match status" value="1"/>
</dbReference>
<name>A0A7G8TAS7_9FIRM</name>
<evidence type="ECO:0000256" key="10">
    <source>
        <dbReference type="ARBA" id="ARBA00022989"/>
    </source>
</evidence>
<dbReference type="EC" id="2.7.13.3" evidence="3"/>
<accession>A0A7G8TAS7</accession>
<dbReference type="PANTHER" id="PTHR45453:SF1">
    <property type="entry name" value="PHOSPHATE REGULON SENSOR PROTEIN PHOR"/>
    <property type="match status" value="1"/>
</dbReference>
<dbReference type="Gene3D" id="3.30.565.10">
    <property type="entry name" value="Histidine kinase-like ATPase, C-terminal domain"/>
    <property type="match status" value="1"/>
</dbReference>
<evidence type="ECO:0000256" key="4">
    <source>
        <dbReference type="ARBA" id="ARBA00022553"/>
    </source>
</evidence>
<keyword evidence="12 13" id="KW-0472">Membrane</keyword>
<keyword evidence="8 15" id="KW-0418">Kinase</keyword>
<dbReference type="InterPro" id="IPR050351">
    <property type="entry name" value="BphY/WalK/GraS-like"/>
</dbReference>
<evidence type="ECO:0000313" key="16">
    <source>
        <dbReference type="Proteomes" id="UP000515909"/>
    </source>
</evidence>
<dbReference type="InterPro" id="IPR036097">
    <property type="entry name" value="HisK_dim/P_sf"/>
</dbReference>
<reference evidence="15 16" key="1">
    <citation type="submission" date="2020-08" db="EMBL/GenBank/DDBJ databases">
        <title>The isolate Caproiciproducens sp. 7D4C2 produces n-caproate at mildly acidic conditions from hexoses: genome and rBOX comparison with related strains and chain-elongating bacteria.</title>
        <authorList>
            <person name="Esquivel-Elizondo S."/>
            <person name="Bagci C."/>
            <person name="Temovska M."/>
            <person name="Jeon B.S."/>
            <person name="Bessarab I."/>
            <person name="Williams R.B.H."/>
            <person name="Huson D.H."/>
            <person name="Angenent L.T."/>
        </authorList>
    </citation>
    <scope>NUCLEOTIDE SEQUENCE [LARGE SCALE GENOMIC DNA]</scope>
    <source>
        <strain evidence="15 16">7D4C2</strain>
    </source>
</reference>
<keyword evidence="9" id="KW-0067">ATP-binding</keyword>
<dbReference type="GO" id="GO:0000155">
    <property type="term" value="F:phosphorelay sensor kinase activity"/>
    <property type="evidence" value="ECO:0007669"/>
    <property type="project" value="InterPro"/>
</dbReference>
<feature type="transmembrane region" description="Helical" evidence="13">
    <location>
        <begin position="28"/>
        <end position="48"/>
    </location>
</feature>
<evidence type="ECO:0000256" key="7">
    <source>
        <dbReference type="ARBA" id="ARBA00022741"/>
    </source>
</evidence>
<dbReference type="PANTHER" id="PTHR45453">
    <property type="entry name" value="PHOSPHATE REGULON SENSOR PROTEIN PHOR"/>
    <property type="match status" value="1"/>
</dbReference>
<evidence type="ECO:0000256" key="11">
    <source>
        <dbReference type="ARBA" id="ARBA00023012"/>
    </source>
</evidence>
<dbReference type="Gene3D" id="1.10.287.130">
    <property type="match status" value="1"/>
</dbReference>
<dbReference type="GO" id="GO:0016036">
    <property type="term" value="P:cellular response to phosphate starvation"/>
    <property type="evidence" value="ECO:0007669"/>
    <property type="project" value="TreeGrafter"/>
</dbReference>
<dbReference type="Pfam" id="PF00512">
    <property type="entry name" value="HisKA"/>
    <property type="match status" value="1"/>
</dbReference>
<keyword evidence="7" id="KW-0547">Nucleotide-binding</keyword>
<evidence type="ECO:0000256" key="1">
    <source>
        <dbReference type="ARBA" id="ARBA00000085"/>
    </source>
</evidence>
<proteinExistence type="predicted"/>
<dbReference type="PRINTS" id="PR00344">
    <property type="entry name" value="BCTRLSENSOR"/>
</dbReference>
<evidence type="ECO:0000256" key="13">
    <source>
        <dbReference type="SAM" id="Phobius"/>
    </source>
</evidence>
<dbReference type="GO" id="GO:0005524">
    <property type="term" value="F:ATP binding"/>
    <property type="evidence" value="ECO:0007669"/>
    <property type="project" value="UniProtKB-KW"/>
</dbReference>
<dbReference type="PROSITE" id="PS50109">
    <property type="entry name" value="HIS_KIN"/>
    <property type="match status" value="1"/>
</dbReference>
<dbReference type="CDD" id="cd00082">
    <property type="entry name" value="HisKA"/>
    <property type="match status" value="1"/>
</dbReference>
<feature type="domain" description="Histidine kinase" evidence="14">
    <location>
        <begin position="183"/>
        <end position="397"/>
    </location>
</feature>
<dbReference type="GO" id="GO:0005886">
    <property type="term" value="C:plasma membrane"/>
    <property type="evidence" value="ECO:0007669"/>
    <property type="project" value="TreeGrafter"/>
</dbReference>
<evidence type="ECO:0000256" key="9">
    <source>
        <dbReference type="ARBA" id="ARBA00022840"/>
    </source>
</evidence>
<evidence type="ECO:0000256" key="3">
    <source>
        <dbReference type="ARBA" id="ARBA00012438"/>
    </source>
</evidence>
<dbReference type="Pfam" id="PF02518">
    <property type="entry name" value="HATPase_c"/>
    <property type="match status" value="1"/>
</dbReference>
<evidence type="ECO:0000256" key="5">
    <source>
        <dbReference type="ARBA" id="ARBA00022679"/>
    </source>
</evidence>
<keyword evidence="4" id="KW-0597">Phosphoprotein</keyword>
<sequence>MIRQNIPNTSKQYGGSAIKLKSKLNTPIKILLVVAVSIVSSIGILFVLDNGITNRIFADWMHNYFIMEGTHTYRGISGTFVDTQFNWPAMKKFICIAFVVAVAVIVLLSCLIYYGSAKKKSKQMMNQITNAMRQVLLSDQNLPDLPQEYQEFKIQLLQLKEMEQHSRQLAQTEMQRKNDLITYLAHDLKTPLASVIGYLCLLNEAPDMPETQKEKYTGVALQKAYRLEELINEFFDITRFNLQSLVLNKSKVNLSLMLRQMADEFYPMLVPKGRKADVRAPEGLTLTGDADKLARVFNNILKNAIAYSFENSVIDISAVQQNENVVVTFTDHGEPIPPQKLDTIFEKFYRLDSSRSSNTGGAGLGLAIAKEIVTAHNGTITAESNSERTVFTVKLPS</sequence>
<dbReference type="InterPro" id="IPR004358">
    <property type="entry name" value="Sig_transdc_His_kin-like_C"/>
</dbReference>
<comment type="catalytic activity">
    <reaction evidence="1">
        <text>ATP + protein L-histidine = ADP + protein N-phospho-L-histidine.</text>
        <dbReference type="EC" id="2.7.13.3"/>
    </reaction>
</comment>
<evidence type="ECO:0000256" key="8">
    <source>
        <dbReference type="ARBA" id="ARBA00022777"/>
    </source>
</evidence>
<feature type="transmembrane region" description="Helical" evidence="13">
    <location>
        <begin position="93"/>
        <end position="115"/>
    </location>
</feature>
<comment type="subcellular location">
    <subcellularLocation>
        <location evidence="2">Membrane</location>
    </subcellularLocation>
</comment>
<keyword evidence="10 13" id="KW-1133">Transmembrane helix</keyword>
<dbReference type="InterPro" id="IPR003594">
    <property type="entry name" value="HATPase_dom"/>
</dbReference>
<evidence type="ECO:0000313" key="15">
    <source>
        <dbReference type="EMBL" id="QNK40718.1"/>
    </source>
</evidence>
<dbReference type="EMBL" id="CP060286">
    <property type="protein sequence ID" value="QNK40718.1"/>
    <property type="molecule type" value="Genomic_DNA"/>
</dbReference>
<dbReference type="SMART" id="SM00388">
    <property type="entry name" value="HisKA"/>
    <property type="match status" value="1"/>
</dbReference>
<keyword evidence="11" id="KW-0902">Two-component regulatory system</keyword>
<dbReference type="InterPro" id="IPR005467">
    <property type="entry name" value="His_kinase_dom"/>
</dbReference>
<dbReference type="KEGG" id="cfem:HCR03_19265"/>
<dbReference type="InterPro" id="IPR036890">
    <property type="entry name" value="HATPase_C_sf"/>
</dbReference>
<dbReference type="SUPFAM" id="SSF47384">
    <property type="entry name" value="Homodimeric domain of signal transducing histidine kinase"/>
    <property type="match status" value="1"/>
</dbReference>
<evidence type="ECO:0000259" key="14">
    <source>
        <dbReference type="PROSITE" id="PS50109"/>
    </source>
</evidence>
<dbReference type="SMART" id="SM00387">
    <property type="entry name" value="HATPase_c"/>
    <property type="match status" value="1"/>
</dbReference>
<keyword evidence="6 13" id="KW-0812">Transmembrane</keyword>
<gene>
    <name evidence="15" type="ORF">HCR03_19265</name>
</gene>
<protein>
    <recommendedName>
        <fullName evidence="3">histidine kinase</fullName>
        <ecNumber evidence="3">2.7.13.3</ecNumber>
    </recommendedName>
</protein>
<dbReference type="AlphaFoldDB" id="A0A7G8TAS7"/>
<dbReference type="Proteomes" id="UP000515909">
    <property type="component" value="Chromosome"/>
</dbReference>
<dbReference type="InterPro" id="IPR003661">
    <property type="entry name" value="HisK_dim/P_dom"/>
</dbReference>
<organism evidence="15 16">
    <name type="scientific">Caproicibacter fermentans</name>
    <dbReference type="NCBI Taxonomy" id="2576756"/>
    <lineage>
        <taxon>Bacteria</taxon>
        <taxon>Bacillati</taxon>
        <taxon>Bacillota</taxon>
        <taxon>Clostridia</taxon>
        <taxon>Eubacteriales</taxon>
        <taxon>Acutalibacteraceae</taxon>
        <taxon>Caproicibacter</taxon>
    </lineage>
</organism>